<name>A0A8J2BVI9_9BACT</name>
<protein>
    <submittedName>
        <fullName evidence="1">Uncharacterized protein</fullName>
    </submittedName>
</protein>
<evidence type="ECO:0000313" key="2">
    <source>
        <dbReference type="Proteomes" id="UP000663859"/>
    </source>
</evidence>
<evidence type="ECO:0000313" key="1">
    <source>
        <dbReference type="EMBL" id="CAF0704289.1"/>
    </source>
</evidence>
<proteinExistence type="predicted"/>
<gene>
    <name evidence="1" type="ORF">MPNT_630005</name>
</gene>
<sequence>MPMRERLLSIYEENGLLGPVRSTGLQAFGKRVPWYTGLLLGKLPLSQKHCSWEATGLIS</sequence>
<comment type="caution">
    <text evidence="1">The sequence shown here is derived from an EMBL/GenBank/DDBJ whole genome shotgun (WGS) entry which is preliminary data.</text>
</comment>
<dbReference type="Proteomes" id="UP000663859">
    <property type="component" value="Unassembled WGS sequence"/>
</dbReference>
<reference evidence="1" key="1">
    <citation type="submission" date="2021-02" db="EMBL/GenBank/DDBJ databases">
        <authorList>
            <person name="Cremers G."/>
            <person name="Picone N."/>
        </authorList>
    </citation>
    <scope>NUCLEOTIDE SEQUENCE</scope>
    <source>
        <strain evidence="1">PQ17</strain>
    </source>
</reference>
<accession>A0A8J2BVI9</accession>
<dbReference type="EMBL" id="CAJNOB010000060">
    <property type="protein sequence ID" value="CAF0704289.1"/>
    <property type="molecule type" value="Genomic_DNA"/>
</dbReference>
<organism evidence="1 2">
    <name type="scientific">Candidatus Methylacidithermus pantelleriae</name>
    <dbReference type="NCBI Taxonomy" id="2744239"/>
    <lineage>
        <taxon>Bacteria</taxon>
        <taxon>Pseudomonadati</taxon>
        <taxon>Verrucomicrobiota</taxon>
        <taxon>Methylacidiphilae</taxon>
        <taxon>Methylacidiphilales</taxon>
        <taxon>Methylacidiphilaceae</taxon>
        <taxon>Candidatus Methylacidithermus</taxon>
    </lineage>
</organism>
<keyword evidence="2" id="KW-1185">Reference proteome</keyword>
<dbReference type="AlphaFoldDB" id="A0A8J2BVI9"/>